<gene>
    <name evidence="3" type="ORF">DERYTH_LOCUS1024</name>
</gene>
<feature type="region of interest" description="Disordered" evidence="1">
    <location>
        <begin position="14"/>
        <end position="137"/>
    </location>
</feature>
<feature type="compositionally biased region" description="Basic and acidic residues" evidence="1">
    <location>
        <begin position="18"/>
        <end position="40"/>
    </location>
</feature>
<keyword evidence="4" id="KW-1185">Reference proteome</keyword>
<dbReference type="AlphaFoldDB" id="A0A9N8YZV0"/>
<feature type="compositionally biased region" description="Polar residues" evidence="1">
    <location>
        <begin position="77"/>
        <end position="119"/>
    </location>
</feature>
<feature type="transmembrane region" description="Helical" evidence="2">
    <location>
        <begin position="165"/>
        <end position="188"/>
    </location>
</feature>
<keyword evidence="2" id="KW-0812">Transmembrane</keyword>
<comment type="caution">
    <text evidence="3">The sequence shown here is derived from an EMBL/GenBank/DDBJ whole genome shotgun (WGS) entry which is preliminary data.</text>
</comment>
<accession>A0A9N8YZV0</accession>
<keyword evidence="2" id="KW-0472">Membrane</keyword>
<organism evidence="3 4">
    <name type="scientific">Dentiscutata erythropus</name>
    <dbReference type="NCBI Taxonomy" id="1348616"/>
    <lineage>
        <taxon>Eukaryota</taxon>
        <taxon>Fungi</taxon>
        <taxon>Fungi incertae sedis</taxon>
        <taxon>Mucoromycota</taxon>
        <taxon>Glomeromycotina</taxon>
        <taxon>Glomeromycetes</taxon>
        <taxon>Diversisporales</taxon>
        <taxon>Gigasporaceae</taxon>
        <taxon>Dentiscutata</taxon>
    </lineage>
</organism>
<evidence type="ECO:0000313" key="3">
    <source>
        <dbReference type="EMBL" id="CAG8461363.1"/>
    </source>
</evidence>
<reference evidence="3" key="1">
    <citation type="submission" date="2021-06" db="EMBL/GenBank/DDBJ databases">
        <authorList>
            <person name="Kallberg Y."/>
            <person name="Tangrot J."/>
            <person name="Rosling A."/>
        </authorList>
    </citation>
    <scope>NUCLEOTIDE SEQUENCE</scope>
    <source>
        <strain evidence="3">MA453B</strain>
    </source>
</reference>
<dbReference type="Proteomes" id="UP000789405">
    <property type="component" value="Unassembled WGS sequence"/>
</dbReference>
<dbReference type="OrthoDB" id="2447838at2759"/>
<evidence type="ECO:0000313" key="4">
    <source>
        <dbReference type="Proteomes" id="UP000789405"/>
    </source>
</evidence>
<dbReference type="EMBL" id="CAJVPY010000264">
    <property type="protein sequence ID" value="CAG8461363.1"/>
    <property type="molecule type" value="Genomic_DNA"/>
</dbReference>
<feature type="compositionally biased region" description="Low complexity" evidence="1">
    <location>
        <begin position="120"/>
        <end position="137"/>
    </location>
</feature>
<name>A0A9N8YZV0_9GLOM</name>
<keyword evidence="2" id="KW-1133">Transmembrane helix</keyword>
<evidence type="ECO:0000256" key="2">
    <source>
        <dbReference type="SAM" id="Phobius"/>
    </source>
</evidence>
<protein>
    <submittedName>
        <fullName evidence="3">20987_t:CDS:1</fullName>
    </submittedName>
</protein>
<feature type="compositionally biased region" description="Low complexity" evidence="1">
    <location>
        <begin position="58"/>
        <end position="72"/>
    </location>
</feature>
<evidence type="ECO:0000256" key="1">
    <source>
        <dbReference type="SAM" id="MobiDB-lite"/>
    </source>
</evidence>
<sequence length="313" mass="33888">MVLEVVLCITGTGNNCNGDHDGDYDRNNYRDGGRDHDRGGSRGNYGDNIKSQGINDGTNSNNANSSITATSADENSHPQTTSSNTINSIPNKSNTTNSTGSIPNNSNRTSSTGSITKNLIPTSTSQSNSTNTQSIQPTHTLIGSNKSVSADADTATNPFDSESPFHIPIIIGIVIIALIIILISYCLLKKTVFKKPYGSPNNGYILHNPMGENEPGISWKTSSLDSDTEIQPPAIAMASNRSSMVRIDQLINIDLNEDNNLSNMSDAQDFLEPARRSSAFLDYRYPNDFYRYSGTTLENVEHETIQQPAAAFI</sequence>
<proteinExistence type="predicted"/>